<dbReference type="InterPro" id="IPR011335">
    <property type="entry name" value="Restrct_endonuc-II-like"/>
</dbReference>
<feature type="domain" description="HTH merR-type" evidence="2">
    <location>
        <begin position="9"/>
        <end position="74"/>
    </location>
</feature>
<dbReference type="InterPro" id="IPR052906">
    <property type="entry name" value="Type_IV_Methyl-Rstrct_Enzyme"/>
</dbReference>
<keyword evidence="5" id="KW-1185">Reference proteome</keyword>
<dbReference type="InterPro" id="IPR011856">
    <property type="entry name" value="tRNA_endonuc-like_dom_sf"/>
</dbReference>
<evidence type="ECO:0000259" key="2">
    <source>
        <dbReference type="Pfam" id="PF13411"/>
    </source>
</evidence>
<dbReference type="InterPro" id="IPR009061">
    <property type="entry name" value="DNA-bd_dom_put_sf"/>
</dbReference>
<dbReference type="InterPro" id="IPR007560">
    <property type="entry name" value="Restrct_endonuc_IV_Mrr"/>
</dbReference>
<accession>A0ABV2KC54</accession>
<dbReference type="Pfam" id="PF04471">
    <property type="entry name" value="Mrr_cat"/>
    <property type="match status" value="1"/>
</dbReference>
<evidence type="ECO:0000313" key="5">
    <source>
        <dbReference type="Proteomes" id="UP001549104"/>
    </source>
</evidence>
<dbReference type="Gene3D" id="1.10.1660.10">
    <property type="match status" value="1"/>
</dbReference>
<dbReference type="Gene3D" id="3.40.1350.10">
    <property type="match status" value="1"/>
</dbReference>
<feature type="domain" description="Restriction system protein Mrr-like N-terminal" evidence="3">
    <location>
        <begin position="111"/>
        <end position="193"/>
    </location>
</feature>
<dbReference type="InterPro" id="IPR000551">
    <property type="entry name" value="MerR-type_HTH_dom"/>
</dbReference>
<dbReference type="Pfam" id="PF13411">
    <property type="entry name" value="MerR_1"/>
    <property type="match status" value="1"/>
</dbReference>
<dbReference type="PANTHER" id="PTHR30015">
    <property type="entry name" value="MRR RESTRICTION SYSTEM PROTEIN"/>
    <property type="match status" value="1"/>
</dbReference>
<name>A0ABV2KC54_SPOPS</name>
<dbReference type="RefSeq" id="WP_354314333.1">
    <property type="nucleotide sequence ID" value="NZ_JBEPME010000006.1"/>
</dbReference>
<reference evidence="4 5" key="1">
    <citation type="submission" date="2024-06" db="EMBL/GenBank/DDBJ databases">
        <title>Sorghum-associated microbial communities from plants grown in Nebraska, USA.</title>
        <authorList>
            <person name="Schachtman D."/>
        </authorList>
    </citation>
    <scope>NUCLEOTIDE SEQUENCE [LARGE SCALE GENOMIC DNA]</scope>
    <source>
        <strain evidence="4 5">1288</strain>
    </source>
</reference>
<dbReference type="SUPFAM" id="SSF46955">
    <property type="entry name" value="Putative DNA-binding domain"/>
    <property type="match status" value="1"/>
</dbReference>
<organism evidence="4 5">
    <name type="scientific">Sporosarcina psychrophila</name>
    <name type="common">Bacillus psychrophilus</name>
    <dbReference type="NCBI Taxonomy" id="1476"/>
    <lineage>
        <taxon>Bacteria</taxon>
        <taxon>Bacillati</taxon>
        <taxon>Bacillota</taxon>
        <taxon>Bacilli</taxon>
        <taxon>Bacillales</taxon>
        <taxon>Caryophanaceae</taxon>
        <taxon>Sporosarcina</taxon>
    </lineage>
</organism>
<evidence type="ECO:0000313" key="4">
    <source>
        <dbReference type="EMBL" id="MET3658649.1"/>
    </source>
</evidence>
<dbReference type="PANTHER" id="PTHR30015:SF7">
    <property type="entry name" value="TYPE IV METHYL-DIRECTED RESTRICTION ENZYME ECOKMRR"/>
    <property type="match status" value="1"/>
</dbReference>
<dbReference type="EMBL" id="JBEPME010000006">
    <property type="protein sequence ID" value="MET3658649.1"/>
    <property type="molecule type" value="Genomic_DNA"/>
</dbReference>
<sequence length="377" mass="43454">MTNKTISQTELSKRFGWHESTGRTWITRFQRYLPFEETGRYKYYDEDAYKFLEKVKKLNDAQLSLNEIAHIFEEQGVPSSNKELDEIISKKRRFTMIESEVLTTMPVSKDLVIPILLVMSDKDLYIATKLNEGVANHFKLNEEQANFSYPDSKETVFVSRMRATRFSLQKKGYIEEVGKHTYRVTKDGLDLLNESEIEIQEELEELEQVVDPIKVINEQLVELDKYLIDKILTELQKVHWKRFESIVVELLTAMGYGDGEVTQSTNDEGLDGIIKEDKLGLDNIYVQAKRWVNTVGRPDIMAFVGALEGKSASKGVFITTSSFSQGANDYVKILPFKKVILIDGNKLARYMLDYNVGVTVKRKVLIKEVDFTFFEGE</sequence>
<evidence type="ECO:0000259" key="3">
    <source>
        <dbReference type="Pfam" id="PF14338"/>
    </source>
</evidence>
<protein>
    <submittedName>
        <fullName evidence="4">Restriction system protein</fullName>
    </submittedName>
</protein>
<dbReference type="InterPro" id="IPR025745">
    <property type="entry name" value="Mrr-like_N_dom"/>
</dbReference>
<dbReference type="SUPFAM" id="SSF52980">
    <property type="entry name" value="Restriction endonuclease-like"/>
    <property type="match status" value="1"/>
</dbReference>
<gene>
    <name evidence="4" type="ORF">ABIC55_003767</name>
</gene>
<comment type="caution">
    <text evidence="4">The sequence shown here is derived from an EMBL/GenBank/DDBJ whole genome shotgun (WGS) entry which is preliminary data.</text>
</comment>
<dbReference type="Pfam" id="PF14338">
    <property type="entry name" value="Mrr_N"/>
    <property type="match status" value="1"/>
</dbReference>
<dbReference type="Proteomes" id="UP001549104">
    <property type="component" value="Unassembled WGS sequence"/>
</dbReference>
<evidence type="ECO:0000259" key="1">
    <source>
        <dbReference type="Pfam" id="PF04471"/>
    </source>
</evidence>
<proteinExistence type="predicted"/>
<feature type="domain" description="Restriction endonuclease type IV Mrr" evidence="1">
    <location>
        <begin position="235"/>
        <end position="351"/>
    </location>
</feature>